<evidence type="ECO:0000313" key="2">
    <source>
        <dbReference type="EMBL" id="GAA2096803.1"/>
    </source>
</evidence>
<evidence type="ECO:0000256" key="1">
    <source>
        <dbReference type="SAM" id="MobiDB-lite"/>
    </source>
</evidence>
<dbReference type="RefSeq" id="WP_344336880.1">
    <property type="nucleotide sequence ID" value="NZ_BAAAPZ010000006.1"/>
</dbReference>
<dbReference type="EMBL" id="BAAAPZ010000006">
    <property type="protein sequence ID" value="GAA2096803.1"/>
    <property type="molecule type" value="Genomic_DNA"/>
</dbReference>
<evidence type="ECO:0008006" key="4">
    <source>
        <dbReference type="Google" id="ProtNLM"/>
    </source>
</evidence>
<gene>
    <name evidence="2" type="ORF">GCM10009823_17100</name>
</gene>
<reference evidence="3" key="1">
    <citation type="journal article" date="2019" name="Int. J. Syst. Evol. Microbiol.">
        <title>The Global Catalogue of Microorganisms (GCM) 10K type strain sequencing project: providing services to taxonomists for standard genome sequencing and annotation.</title>
        <authorList>
            <consortium name="The Broad Institute Genomics Platform"/>
            <consortium name="The Broad Institute Genome Sequencing Center for Infectious Disease"/>
            <person name="Wu L."/>
            <person name="Ma J."/>
        </authorList>
    </citation>
    <scope>NUCLEOTIDE SEQUENCE [LARGE SCALE GENOMIC DNA]</scope>
    <source>
        <strain evidence="3">JCM 15900</strain>
    </source>
</reference>
<sequence length="437" mass="45608">MNPQTNEEIRPVPVEVVGDRAEGWVGAMGLRVRVCAAAESRHLLARLLAPWAESGPEAGDGAGRRIVLPAGPEGADAAAPHACPEVDLGILTEASAERVASVLSTRVTLAALEHHRGAHLLFHAGGIADERGRVAVIVGPSGRGKTTTTRRLAQEYGYVSDETITLTGDGVVLPYRKPLSVITEGHAHKLQIAPSALGLLPLPDVKLRVAGLVLLERRDDGAAESAVTPVPLAEALVELVQQTSYLAELPRPLRRIAETAQATGGIRRLHAGAPERIAEAAPALFAPGVCERWEQVLPMGPGEGGARRAGARGAGARDASASSQRTLGVEPGERGVEPGDGTGPGPAGLPFAAAPVLDAIECESGTVVFSEDRQVRLLSGLGSVLWRGVCEGDDWEDLEARVIAQLGTPPDGDVRSAVFEACEALVEAEVFASRPRE</sequence>
<keyword evidence="3" id="KW-1185">Reference proteome</keyword>
<feature type="region of interest" description="Disordered" evidence="1">
    <location>
        <begin position="300"/>
        <end position="345"/>
    </location>
</feature>
<proteinExistence type="predicted"/>
<protein>
    <recommendedName>
        <fullName evidence="4">Coenzyme PQQ synthesis protein D (PqqD)</fullName>
    </recommendedName>
</protein>
<dbReference type="Proteomes" id="UP001500984">
    <property type="component" value="Unassembled WGS sequence"/>
</dbReference>
<name>A0ABP5IA16_9MICO</name>
<feature type="compositionally biased region" description="Low complexity" evidence="1">
    <location>
        <begin position="314"/>
        <end position="323"/>
    </location>
</feature>
<dbReference type="Gene3D" id="3.40.50.300">
    <property type="entry name" value="P-loop containing nucleotide triphosphate hydrolases"/>
    <property type="match status" value="1"/>
</dbReference>
<accession>A0ABP5IA16</accession>
<evidence type="ECO:0000313" key="3">
    <source>
        <dbReference type="Proteomes" id="UP001500984"/>
    </source>
</evidence>
<dbReference type="InterPro" id="IPR027417">
    <property type="entry name" value="P-loop_NTPase"/>
</dbReference>
<dbReference type="SUPFAM" id="SSF53795">
    <property type="entry name" value="PEP carboxykinase-like"/>
    <property type="match status" value="1"/>
</dbReference>
<organism evidence="2 3">
    <name type="scientific">Brevibacterium salitolerans</name>
    <dbReference type="NCBI Taxonomy" id="1403566"/>
    <lineage>
        <taxon>Bacteria</taxon>
        <taxon>Bacillati</taxon>
        <taxon>Actinomycetota</taxon>
        <taxon>Actinomycetes</taxon>
        <taxon>Micrococcales</taxon>
        <taxon>Brevibacteriaceae</taxon>
        <taxon>Brevibacterium</taxon>
    </lineage>
</organism>
<comment type="caution">
    <text evidence="2">The sequence shown here is derived from an EMBL/GenBank/DDBJ whole genome shotgun (WGS) entry which is preliminary data.</text>
</comment>